<evidence type="ECO:0000313" key="4">
    <source>
        <dbReference type="Proteomes" id="UP001295423"/>
    </source>
</evidence>
<accession>A0AAD2FS49</accession>
<feature type="transmembrane region" description="Helical" evidence="2">
    <location>
        <begin position="198"/>
        <end position="220"/>
    </location>
</feature>
<proteinExistence type="predicted"/>
<evidence type="ECO:0000313" key="3">
    <source>
        <dbReference type="EMBL" id="CAJ1951280.1"/>
    </source>
</evidence>
<sequence>MSAISQDESDKHFASTSRLPSSFPFEVKDFPTMTSTYETDPSFDAENPSFDNPEVRKAMGQDDPGMKAFAAYQDGEQPAEELVARSYAEDASYKSMTDKTFDDDVSKAQSKELESPASPSLQAINIANIICYIANVSIVFIIGSTNISDIPTNAEISAKYPTLLTPSGYAFSIWGVVFLAQLIWAVAQLLPAYRACDLVINGVGWNYVWICIAQIAWTGFFAQEYILNSMIAMIFILIPLMIVLFRFRNHMTNDNQSYFLLKLPFETHAAWIMAASLVNFSILLVDMGWFSKNFQVVVAVLSILLLAGAGFFFTMQEQYAVPCVIGWATLAIAIKLSDPYNISMVERFPSAAISGLEFAAGGLAAFLWLFVLTKIYILDAREASSNQETLLNDASPAEEDDYVKL</sequence>
<feature type="transmembrane region" description="Helical" evidence="2">
    <location>
        <begin position="348"/>
        <end position="371"/>
    </location>
</feature>
<comment type="caution">
    <text evidence="3">The sequence shown here is derived from an EMBL/GenBank/DDBJ whole genome shotgun (WGS) entry which is preliminary data.</text>
</comment>
<keyword evidence="2" id="KW-0472">Membrane</keyword>
<evidence type="ECO:0000256" key="2">
    <source>
        <dbReference type="SAM" id="Phobius"/>
    </source>
</evidence>
<dbReference type="PANTHER" id="PTHR33802">
    <property type="entry name" value="SI:CH211-161H7.5-RELATED"/>
    <property type="match status" value="1"/>
</dbReference>
<feature type="transmembrane region" description="Helical" evidence="2">
    <location>
        <begin position="126"/>
        <end position="147"/>
    </location>
</feature>
<feature type="transmembrane region" description="Helical" evidence="2">
    <location>
        <begin position="268"/>
        <end position="290"/>
    </location>
</feature>
<feature type="transmembrane region" description="Helical" evidence="2">
    <location>
        <begin position="319"/>
        <end position="336"/>
    </location>
</feature>
<feature type="transmembrane region" description="Helical" evidence="2">
    <location>
        <begin position="167"/>
        <end position="186"/>
    </location>
</feature>
<dbReference type="AlphaFoldDB" id="A0AAD2FS49"/>
<dbReference type="PANTHER" id="PTHR33802:SF2">
    <property type="entry name" value="EF-HAND DOMAIN-CONTAINING PROTEIN"/>
    <property type="match status" value="1"/>
</dbReference>
<feature type="transmembrane region" description="Helical" evidence="2">
    <location>
        <begin position="226"/>
        <end position="247"/>
    </location>
</feature>
<feature type="transmembrane region" description="Helical" evidence="2">
    <location>
        <begin position="296"/>
        <end position="314"/>
    </location>
</feature>
<evidence type="ECO:0000256" key="1">
    <source>
        <dbReference type="SAM" id="MobiDB-lite"/>
    </source>
</evidence>
<keyword evidence="2" id="KW-0812">Transmembrane</keyword>
<feature type="region of interest" description="Disordered" evidence="1">
    <location>
        <begin position="1"/>
        <end position="62"/>
    </location>
</feature>
<gene>
    <name evidence="3" type="ORF">CYCCA115_LOCUS12995</name>
</gene>
<organism evidence="3 4">
    <name type="scientific">Cylindrotheca closterium</name>
    <dbReference type="NCBI Taxonomy" id="2856"/>
    <lineage>
        <taxon>Eukaryota</taxon>
        <taxon>Sar</taxon>
        <taxon>Stramenopiles</taxon>
        <taxon>Ochrophyta</taxon>
        <taxon>Bacillariophyta</taxon>
        <taxon>Bacillariophyceae</taxon>
        <taxon>Bacillariophycidae</taxon>
        <taxon>Bacillariales</taxon>
        <taxon>Bacillariaceae</taxon>
        <taxon>Cylindrotheca</taxon>
    </lineage>
</organism>
<keyword evidence="2" id="KW-1133">Transmembrane helix</keyword>
<dbReference type="EMBL" id="CAKOGP040001781">
    <property type="protein sequence ID" value="CAJ1951280.1"/>
    <property type="molecule type" value="Genomic_DNA"/>
</dbReference>
<name>A0AAD2FS49_9STRA</name>
<dbReference type="Proteomes" id="UP001295423">
    <property type="component" value="Unassembled WGS sequence"/>
</dbReference>
<keyword evidence="4" id="KW-1185">Reference proteome</keyword>
<reference evidence="3" key="1">
    <citation type="submission" date="2023-08" db="EMBL/GenBank/DDBJ databases">
        <authorList>
            <person name="Audoor S."/>
            <person name="Bilcke G."/>
        </authorList>
    </citation>
    <scope>NUCLEOTIDE SEQUENCE</scope>
</reference>
<protein>
    <submittedName>
        <fullName evidence="3">Uncharacterized protein</fullName>
    </submittedName>
</protein>